<gene>
    <name evidence="1" type="ORF">SAMN05660976_03933</name>
</gene>
<sequence>MTYSSIDPREMHRLGAGVQTAGRDLADCAAQLRGLMDMLGVGHPGVAAIDRAGRWLTDQAPDLYRRRDLAYEAEGVRVDVFGHPVAGAVVPPGKVRIHESRLIPAEARAAAALAAPLFQAAANGDAAALKQLAAYRERMSDPGFATALVEELGPQLIVTLPALMAQRVRKALAAGQDSVEAMRRDNGEVLKALSTALATATTPGEQPRVDVRFLDELKRQGRQPVAFLEQEGVPGYWALGQLLASRPATPYSAWFMSTVGLDLIRWDRDYLRAHGVLPLVNDRDFTYVLAAPADTRPFADSAVPGTVDPVAALLHQARASRDGAQALLRHGDNLKYLLHDRRPQWAQGDRGEALGEAMRTAMTGADADSKRLAVLATRFVADDVKPSVSVGADGTIQVKEPSQLDALSGIRPAMGAILAEHTDDIVSAYYKNLKRPEDGQLVSMFDAKNVGEFSPPDIDLVLLDVTADDTGYDALLKGQIAHMRKEVDEAIATHNRTYLENAITWDSITLGHVLEARKLALVARGKEADETDAAFKKLVEEGIGLVPIPFSGQVGKLGVKAAESAYEKFVQGGYAKAGDWLAKQSGHEGDKTTKAFGDASTNEKAVEQLVRQMLESSAVAHEYYRRTNLRGQDFVTGDPPRIKPPHAMNLQEYGAFTNWMKVYSRVPADLGQAKEHVFTGARDLTNNLTAGGESRG</sequence>
<name>A0A1H7US12_9ACTN</name>
<dbReference type="STRING" id="46177.SAMN05660976_03933"/>
<accession>A0A1H7US12</accession>
<dbReference type="OrthoDB" id="3491585at2"/>
<protein>
    <submittedName>
        <fullName evidence="1">Uncharacterized protein</fullName>
    </submittedName>
</protein>
<dbReference type="AlphaFoldDB" id="A0A1H7US12"/>
<dbReference type="Proteomes" id="UP000198953">
    <property type="component" value="Unassembled WGS sequence"/>
</dbReference>
<dbReference type="EMBL" id="FOBF01000008">
    <property type="protein sequence ID" value="SEL99751.1"/>
    <property type="molecule type" value="Genomic_DNA"/>
</dbReference>
<evidence type="ECO:0000313" key="2">
    <source>
        <dbReference type="Proteomes" id="UP000198953"/>
    </source>
</evidence>
<evidence type="ECO:0000313" key="1">
    <source>
        <dbReference type="EMBL" id="SEL99751.1"/>
    </source>
</evidence>
<keyword evidence="2" id="KW-1185">Reference proteome</keyword>
<reference evidence="1 2" key="1">
    <citation type="submission" date="2016-10" db="EMBL/GenBank/DDBJ databases">
        <authorList>
            <person name="de Groot N.N."/>
        </authorList>
    </citation>
    <scope>NUCLEOTIDE SEQUENCE [LARGE SCALE GENOMIC DNA]</scope>
    <source>
        <strain evidence="1 2">DSM 43357</strain>
    </source>
</reference>
<dbReference type="RefSeq" id="WP_091101954.1">
    <property type="nucleotide sequence ID" value="NZ_FOBF01000008.1"/>
</dbReference>
<proteinExistence type="predicted"/>
<organism evidence="1 2">
    <name type="scientific">Nonomuraea pusilla</name>
    <dbReference type="NCBI Taxonomy" id="46177"/>
    <lineage>
        <taxon>Bacteria</taxon>
        <taxon>Bacillati</taxon>
        <taxon>Actinomycetota</taxon>
        <taxon>Actinomycetes</taxon>
        <taxon>Streptosporangiales</taxon>
        <taxon>Streptosporangiaceae</taxon>
        <taxon>Nonomuraea</taxon>
    </lineage>
</organism>